<dbReference type="EMBL" id="NKCK01000173">
    <property type="protein sequence ID" value="RSL94070.1"/>
    <property type="molecule type" value="Genomic_DNA"/>
</dbReference>
<evidence type="ECO:0000256" key="1">
    <source>
        <dbReference type="SAM" id="MobiDB-lite"/>
    </source>
</evidence>
<name>A0A428SWK3_9HYPO</name>
<evidence type="ECO:0000313" key="3">
    <source>
        <dbReference type="Proteomes" id="UP000287144"/>
    </source>
</evidence>
<feature type="region of interest" description="Disordered" evidence="1">
    <location>
        <begin position="1"/>
        <end position="132"/>
    </location>
</feature>
<accession>A0A428SWK3</accession>
<comment type="caution">
    <text evidence="2">The sequence shown here is derived from an EMBL/GenBank/DDBJ whole genome shotgun (WGS) entry which is preliminary data.</text>
</comment>
<proteinExistence type="predicted"/>
<keyword evidence="3" id="KW-1185">Reference proteome</keyword>
<feature type="compositionally biased region" description="Pro residues" evidence="1">
    <location>
        <begin position="1"/>
        <end position="11"/>
    </location>
</feature>
<protein>
    <submittedName>
        <fullName evidence="2">Uncharacterized protein</fullName>
    </submittedName>
</protein>
<organism evidence="2 3">
    <name type="scientific">Fusarium oligoseptatum</name>
    <dbReference type="NCBI Taxonomy" id="2604345"/>
    <lineage>
        <taxon>Eukaryota</taxon>
        <taxon>Fungi</taxon>
        <taxon>Dikarya</taxon>
        <taxon>Ascomycota</taxon>
        <taxon>Pezizomycotina</taxon>
        <taxon>Sordariomycetes</taxon>
        <taxon>Hypocreomycetidae</taxon>
        <taxon>Hypocreales</taxon>
        <taxon>Nectriaceae</taxon>
        <taxon>Fusarium</taxon>
        <taxon>Fusarium solani species complex</taxon>
    </lineage>
</organism>
<evidence type="ECO:0000313" key="2">
    <source>
        <dbReference type="EMBL" id="RSL94070.1"/>
    </source>
</evidence>
<gene>
    <name evidence="2" type="ORF">CEP52_012875</name>
</gene>
<reference evidence="2 3" key="1">
    <citation type="submission" date="2017-06" db="EMBL/GenBank/DDBJ databases">
        <title>Comparative genomic analysis of Ambrosia Fusariam Clade fungi.</title>
        <authorList>
            <person name="Stajich J.E."/>
            <person name="Carrillo J."/>
            <person name="Kijimoto T."/>
            <person name="Eskalen A."/>
            <person name="O'Donnell K."/>
            <person name="Kasson M."/>
        </authorList>
    </citation>
    <scope>NUCLEOTIDE SEQUENCE [LARGE SCALE GENOMIC DNA]</scope>
    <source>
        <strain evidence="2 3">NRRL62579</strain>
    </source>
</reference>
<dbReference type="AlphaFoldDB" id="A0A428SWK3"/>
<sequence length="230" mass="24958">METPWPVPPSSPNRVNGKRRRSSVSGDSFERHAKHSCHPPPVSPSLFYESMGEDVESPEPRIQSPVARHQSLGFKDWQVSERESSLPLAREGRTSAGEEAGQPSPIGDQDETSDGREDRASLTPTLVDPPLQTSNVAPLRCTPTVACQWGLIVASFNRSISDRLGDVQMTEMMLQRAVTTHQYPVGPMPEAKLNLYIVSAQMKVAVSCGQLSSPILAASLLLTSALKTAT</sequence>
<dbReference type="Proteomes" id="UP000287144">
    <property type="component" value="Unassembled WGS sequence"/>
</dbReference>